<evidence type="ECO:0000256" key="1">
    <source>
        <dbReference type="ARBA" id="ARBA00008565"/>
    </source>
</evidence>
<gene>
    <name evidence="3" type="ORF">LPJ61_002836</name>
</gene>
<dbReference type="InterPro" id="IPR016024">
    <property type="entry name" value="ARM-type_fold"/>
</dbReference>
<dbReference type="EMBL" id="JANBOI010000405">
    <property type="protein sequence ID" value="KAJ1730796.1"/>
    <property type="molecule type" value="Genomic_DNA"/>
</dbReference>
<dbReference type="GO" id="GO:0032039">
    <property type="term" value="C:integrator complex"/>
    <property type="evidence" value="ECO:0007669"/>
    <property type="project" value="InterPro"/>
</dbReference>
<dbReference type="PANTHER" id="PTHR13322:SF2">
    <property type="entry name" value="INTEGRATOR COMPLEX SUBUNIT 7"/>
    <property type="match status" value="1"/>
</dbReference>
<dbReference type="PANTHER" id="PTHR13322">
    <property type="entry name" value="C1ORF73 PROTEIN"/>
    <property type="match status" value="1"/>
</dbReference>
<organism evidence="3 4">
    <name type="scientific">Coemansia biformis</name>
    <dbReference type="NCBI Taxonomy" id="1286918"/>
    <lineage>
        <taxon>Eukaryota</taxon>
        <taxon>Fungi</taxon>
        <taxon>Fungi incertae sedis</taxon>
        <taxon>Zoopagomycota</taxon>
        <taxon>Kickxellomycotina</taxon>
        <taxon>Kickxellomycetes</taxon>
        <taxon>Kickxellales</taxon>
        <taxon>Kickxellaceae</taxon>
        <taxon>Coemansia</taxon>
    </lineage>
</organism>
<name>A0A9W7YCC2_9FUNG</name>
<sequence length="568" mass="61302">AGRSSDWAFKRLFQLESECRSSTPAVQVEAIGEFPKLLDLFPFPMLVSSAFLKLGDLFRNSPNSLRHHIAQVFEASQHHLAQIAHTEELLKRILVVLYSNDPIARVLALRLIGNASSVFARFPEAQHGTLLRYQSSHPLEIAAAVQTTERMLEFSPGFLGVVWETVQSKADSAQVPDSVRVQLIRSLRHAAPSLQLSTLLYSRCRSWAERPDSTAVVQCAALDTWRSTIQSHNELAADDADFVSGFVAHALASVRRSALALLGRWHPTTQVAEVDAGRLAGVKARLCAHLGAQLGEDMVPDLSELRPATTTLARIETACPPTGPRQSWLFAMTIVEQALRSFGEALRATADTGAQHEPWACTTRMGDAGASHHYRHLASSVMLAVSAATILGGADAKSRAAGAIRDAWLAMSEACEAPGEAAYVRRFLRISWAWCKSMGMELTVAAALPALLDARSCSVACKIAAIASSPRHFGLVSAECVRHVSGFVSALESGNANSHAPTAAWNSMLVILARDRRPTAAKSLDMGVEDMGAEDMGVEDIGDLATTAISKWSAYLCNHAEEPAVCHC</sequence>
<comment type="similarity">
    <text evidence="1">Belongs to the Integrator subunit 7 family.</text>
</comment>
<protein>
    <recommendedName>
        <fullName evidence="2">Integrator complex subunit 7 N-terminal domain-containing protein</fullName>
    </recommendedName>
</protein>
<keyword evidence="4" id="KW-1185">Reference proteome</keyword>
<dbReference type="InterPro" id="IPR056516">
    <property type="entry name" value="INTS7_N"/>
</dbReference>
<dbReference type="Pfam" id="PF24436">
    <property type="entry name" value="INTS7_N"/>
    <property type="match status" value="1"/>
</dbReference>
<dbReference type="InterPro" id="IPR033060">
    <property type="entry name" value="INTS7"/>
</dbReference>
<proteinExistence type="inferred from homology"/>
<dbReference type="AlphaFoldDB" id="A0A9W7YCC2"/>
<dbReference type="OrthoDB" id="275783at2759"/>
<dbReference type="SUPFAM" id="SSF48371">
    <property type="entry name" value="ARM repeat"/>
    <property type="match status" value="1"/>
</dbReference>
<evidence type="ECO:0000313" key="4">
    <source>
        <dbReference type="Proteomes" id="UP001143981"/>
    </source>
</evidence>
<accession>A0A9W7YCC2</accession>
<feature type="domain" description="Integrator complex subunit 7 N-terminal" evidence="2">
    <location>
        <begin position="12"/>
        <end position="210"/>
    </location>
</feature>
<evidence type="ECO:0000313" key="3">
    <source>
        <dbReference type="EMBL" id="KAJ1730796.1"/>
    </source>
</evidence>
<reference evidence="3" key="1">
    <citation type="submission" date="2022-07" db="EMBL/GenBank/DDBJ databases">
        <title>Phylogenomic reconstructions and comparative analyses of Kickxellomycotina fungi.</title>
        <authorList>
            <person name="Reynolds N.K."/>
            <person name="Stajich J.E."/>
            <person name="Barry K."/>
            <person name="Grigoriev I.V."/>
            <person name="Crous P."/>
            <person name="Smith M.E."/>
        </authorList>
    </citation>
    <scope>NUCLEOTIDE SEQUENCE</scope>
    <source>
        <strain evidence="3">BCRC 34381</strain>
    </source>
</reference>
<evidence type="ECO:0000259" key="2">
    <source>
        <dbReference type="Pfam" id="PF24436"/>
    </source>
</evidence>
<dbReference type="Proteomes" id="UP001143981">
    <property type="component" value="Unassembled WGS sequence"/>
</dbReference>
<dbReference type="GO" id="GO:0034472">
    <property type="term" value="P:snRNA 3'-end processing"/>
    <property type="evidence" value="ECO:0007669"/>
    <property type="project" value="TreeGrafter"/>
</dbReference>
<comment type="caution">
    <text evidence="3">The sequence shown here is derived from an EMBL/GenBank/DDBJ whole genome shotgun (WGS) entry which is preliminary data.</text>
</comment>
<feature type="non-terminal residue" evidence="3">
    <location>
        <position position="1"/>
    </location>
</feature>